<dbReference type="EMBL" id="JAHKRT010000003">
    <property type="protein sequence ID" value="MBU3077808.1"/>
    <property type="molecule type" value="Genomic_DNA"/>
</dbReference>
<comment type="caution">
    <text evidence="7">The sequence shown here is derived from an EMBL/GenBank/DDBJ whole genome shotgun (WGS) entry which is preliminary data.</text>
</comment>
<keyword evidence="4" id="KW-0449">Lipoprotein</keyword>
<evidence type="ECO:0000313" key="8">
    <source>
        <dbReference type="Proteomes" id="UP000776276"/>
    </source>
</evidence>
<evidence type="ECO:0000256" key="1">
    <source>
        <dbReference type="ARBA" id="ARBA00004459"/>
    </source>
</evidence>
<proteinExistence type="inferred from homology"/>
<feature type="domain" description="Glycine zipper 2TM" evidence="6">
    <location>
        <begin position="127"/>
        <end position="166"/>
    </location>
</feature>
<protein>
    <recommendedName>
        <fullName evidence="3">17 kDa surface antigen</fullName>
    </recommendedName>
</protein>
<keyword evidence="8" id="KW-1185">Reference proteome</keyword>
<dbReference type="Proteomes" id="UP000776276">
    <property type="component" value="Unassembled WGS sequence"/>
</dbReference>
<reference evidence="7 8" key="1">
    <citation type="submission" date="2021-06" db="EMBL/GenBank/DDBJ databases">
        <title>Sphingomonas sp. XMGL2, whole genome shotgun sequencing project.</title>
        <authorList>
            <person name="Zhao G."/>
            <person name="Shen L."/>
        </authorList>
    </citation>
    <scope>NUCLEOTIDE SEQUENCE [LARGE SCALE GENOMIC DNA]</scope>
    <source>
        <strain evidence="7 8">XMGL2</strain>
    </source>
</reference>
<comment type="similarity">
    <text evidence="2">Belongs to the rickettsiale 17 kDa surface antigen family.</text>
</comment>
<accession>A0ABS6BHM0</accession>
<dbReference type="Pfam" id="PF05433">
    <property type="entry name" value="Rick_17kDa_Anti"/>
    <property type="match status" value="1"/>
</dbReference>
<gene>
    <name evidence="7" type="ORF">KOF26_08005</name>
</gene>
<dbReference type="InterPro" id="IPR008816">
    <property type="entry name" value="Gly_zipper_2TM_dom"/>
</dbReference>
<sequence>MIALLAGSLVTAAGAQSYQTRDAARDLRQEQRELREAQAYGSRRDVREQRRDVREARQDLRQSQRRDWRRYRDYDWNRREPGSNGYYAERYYRDGRYYRTRTLSRNDRIYRGGDGRYYCRRDDGTTGLILGGVLGGVLGNALDNGRSSTLGTVLGAGGGALLGREVDRGGVKCR</sequence>
<evidence type="ECO:0000256" key="2">
    <source>
        <dbReference type="ARBA" id="ARBA00008681"/>
    </source>
</evidence>
<evidence type="ECO:0000256" key="3">
    <source>
        <dbReference type="ARBA" id="ARBA00015281"/>
    </source>
</evidence>
<name>A0ABS6BHM0_9SPHN</name>
<evidence type="ECO:0000259" key="6">
    <source>
        <dbReference type="Pfam" id="PF05433"/>
    </source>
</evidence>
<evidence type="ECO:0000313" key="7">
    <source>
        <dbReference type="EMBL" id="MBU3077808.1"/>
    </source>
</evidence>
<organism evidence="7 8">
    <name type="scientific">Sphingomonas quercus</name>
    <dbReference type="NCBI Taxonomy" id="2842451"/>
    <lineage>
        <taxon>Bacteria</taxon>
        <taxon>Pseudomonadati</taxon>
        <taxon>Pseudomonadota</taxon>
        <taxon>Alphaproteobacteria</taxon>
        <taxon>Sphingomonadales</taxon>
        <taxon>Sphingomonadaceae</taxon>
        <taxon>Sphingomonas</taxon>
    </lineage>
</organism>
<comment type="subcellular location">
    <subcellularLocation>
        <location evidence="1">Cell outer membrane</location>
        <topology evidence="1">Lipid-anchor</topology>
    </subcellularLocation>
</comment>
<evidence type="ECO:0000256" key="4">
    <source>
        <dbReference type="ARBA" id="ARBA00023288"/>
    </source>
</evidence>
<feature type="region of interest" description="Disordered" evidence="5">
    <location>
        <begin position="39"/>
        <end position="59"/>
    </location>
</feature>
<evidence type="ECO:0000256" key="5">
    <source>
        <dbReference type="SAM" id="MobiDB-lite"/>
    </source>
</evidence>